<dbReference type="PANTHER" id="PTHR33144">
    <property type="entry name" value="OS10G0409366 PROTEIN-RELATED"/>
    <property type="match status" value="1"/>
</dbReference>
<accession>A0A1R3KIY2</accession>
<sequence>MAGSRHTSRQRQAIQSHQMHGDPNASMAMTLPPMRQPHSDQISHPLSEINSSENINSGQPIGTNASKLSSFLGTLARNGQYAPLNFEDWRLMPDNYKDDMWDLVEGKFDIDHLAKEWVMMNLAKKWKDFKAKVKNKWFMTRQRDDRVFADQFNWLLKFWESEKAKARELVGKQNRLELKSVHTFGTKSFARKREEMKVSRPEGIEPSRAEVYIATHVRKNGKPIDNECAMSIDKLKDAIQHQDPSFVDAPAPNDIFSQVMGADTRRYVRTYGLGPSPKDLWGHKDTRLTLRKMVSNERKSSQEEENANPNLSPGGPSKQIQSPPHSIHEDHLEHIEEPHNSPNDVLTSLVPHISSSTQVHRPQTINGQTVAREAIGCDLLNELDDRTFSIMKCLLPSLCTSKSINEQQNSLEAMTQDSMPDTMLSVSLKSISDQTKELAKGLLISKNPEMYVGGQKLGAGFFEVYVEVPLNKEEPLIRPYESYQTIGDVVGTMVAWPSCLVS</sequence>
<dbReference type="InterPro" id="IPR004264">
    <property type="entry name" value="Transposase_23"/>
</dbReference>
<dbReference type="PANTHER" id="PTHR33144:SF48">
    <property type="entry name" value="PLANT TRANSPOSASE (PTTA_EN_SPM FAMILY)"/>
    <property type="match status" value="1"/>
</dbReference>
<feature type="region of interest" description="Disordered" evidence="1">
    <location>
        <begin position="296"/>
        <end position="327"/>
    </location>
</feature>
<keyword evidence="4" id="KW-1185">Reference proteome</keyword>
<dbReference type="OrthoDB" id="1913335at2759"/>
<dbReference type="STRING" id="93759.A0A1R3KIY2"/>
<gene>
    <name evidence="3" type="ORF">COLO4_07670</name>
</gene>
<feature type="domain" description="Transposase Tnp1/En/Spm-like" evidence="2">
    <location>
        <begin position="428"/>
        <end position="489"/>
    </location>
</feature>
<feature type="region of interest" description="Disordered" evidence="1">
    <location>
        <begin position="1"/>
        <end position="46"/>
    </location>
</feature>
<evidence type="ECO:0000259" key="2">
    <source>
        <dbReference type="Pfam" id="PF03017"/>
    </source>
</evidence>
<dbReference type="AlphaFoldDB" id="A0A1R3KIY2"/>
<organism evidence="3 4">
    <name type="scientific">Corchorus olitorius</name>
    <dbReference type="NCBI Taxonomy" id="93759"/>
    <lineage>
        <taxon>Eukaryota</taxon>
        <taxon>Viridiplantae</taxon>
        <taxon>Streptophyta</taxon>
        <taxon>Embryophyta</taxon>
        <taxon>Tracheophyta</taxon>
        <taxon>Spermatophyta</taxon>
        <taxon>Magnoliopsida</taxon>
        <taxon>eudicotyledons</taxon>
        <taxon>Gunneridae</taxon>
        <taxon>Pentapetalae</taxon>
        <taxon>rosids</taxon>
        <taxon>malvids</taxon>
        <taxon>Malvales</taxon>
        <taxon>Malvaceae</taxon>
        <taxon>Grewioideae</taxon>
        <taxon>Apeibeae</taxon>
        <taxon>Corchorus</taxon>
    </lineage>
</organism>
<dbReference type="Pfam" id="PF03017">
    <property type="entry name" value="Transposase_23"/>
    <property type="match status" value="1"/>
</dbReference>
<proteinExistence type="predicted"/>
<evidence type="ECO:0000313" key="4">
    <source>
        <dbReference type="Proteomes" id="UP000187203"/>
    </source>
</evidence>
<dbReference type="EMBL" id="AWUE01013429">
    <property type="protein sequence ID" value="OMP07047.1"/>
    <property type="molecule type" value="Genomic_DNA"/>
</dbReference>
<evidence type="ECO:0000256" key="1">
    <source>
        <dbReference type="SAM" id="MobiDB-lite"/>
    </source>
</evidence>
<comment type="caution">
    <text evidence="3">The sequence shown here is derived from an EMBL/GenBank/DDBJ whole genome shotgun (WGS) entry which is preliminary data.</text>
</comment>
<reference evidence="4" key="1">
    <citation type="submission" date="2013-09" db="EMBL/GenBank/DDBJ databases">
        <title>Corchorus olitorius genome sequencing.</title>
        <authorList>
            <person name="Alam M."/>
            <person name="Haque M.S."/>
            <person name="Islam M.S."/>
            <person name="Emdad E.M."/>
            <person name="Islam M.M."/>
            <person name="Ahmed B."/>
            <person name="Halim A."/>
            <person name="Hossen Q.M.M."/>
            <person name="Hossain M.Z."/>
            <person name="Ahmed R."/>
            <person name="Khan M.M."/>
            <person name="Islam R."/>
            <person name="Rashid M.M."/>
            <person name="Khan S.A."/>
            <person name="Rahman M.S."/>
            <person name="Alam M."/>
            <person name="Yahiya A.S."/>
            <person name="Khan M.S."/>
            <person name="Azam M.S."/>
            <person name="Haque T."/>
            <person name="Lashkar M.Z.H."/>
            <person name="Akhand A.I."/>
            <person name="Morshed G."/>
            <person name="Roy S."/>
            <person name="Uddin K.S."/>
            <person name="Rabeya T."/>
            <person name="Hossain A.S."/>
            <person name="Chowdhury A."/>
            <person name="Snigdha A.R."/>
            <person name="Mortoza M.S."/>
            <person name="Matin S.A."/>
            <person name="Hoque S.M.E."/>
            <person name="Islam M.K."/>
            <person name="Roy D.K."/>
            <person name="Haider R."/>
            <person name="Moosa M.M."/>
            <person name="Elias S.M."/>
            <person name="Hasan A.M."/>
            <person name="Jahan S."/>
            <person name="Shafiuddin M."/>
            <person name="Mahmood N."/>
            <person name="Shommy N.S."/>
        </authorList>
    </citation>
    <scope>NUCLEOTIDE SEQUENCE [LARGE SCALE GENOMIC DNA]</scope>
    <source>
        <strain evidence="4">cv. O-4</strain>
    </source>
</reference>
<dbReference type="InterPro" id="IPR004252">
    <property type="entry name" value="Probable_transposase_24"/>
</dbReference>
<dbReference type="Proteomes" id="UP000187203">
    <property type="component" value="Unassembled WGS sequence"/>
</dbReference>
<dbReference type="Pfam" id="PF03004">
    <property type="entry name" value="Transposase_24"/>
    <property type="match status" value="1"/>
</dbReference>
<protein>
    <submittedName>
        <fullName evidence="3">Transposase, Ptta/En/Spm, plant</fullName>
    </submittedName>
</protein>
<name>A0A1R3KIY2_9ROSI</name>
<evidence type="ECO:0000313" key="3">
    <source>
        <dbReference type="EMBL" id="OMP07047.1"/>
    </source>
</evidence>